<dbReference type="PANTHER" id="PTHR47795">
    <property type="entry name" value="UBIQUITIN AND WLM DOMAIN-CONTAINING METALLOPROTEASE SPCC1442.07C"/>
    <property type="match status" value="1"/>
</dbReference>
<dbReference type="SUPFAM" id="SSF54236">
    <property type="entry name" value="Ubiquitin-like"/>
    <property type="match status" value="1"/>
</dbReference>
<gene>
    <name evidence="3" type="ORF">NADFUDRAFT_53693</name>
</gene>
<dbReference type="STRING" id="857566.A0A1E3PDH4"/>
<keyword evidence="4" id="KW-1185">Reference proteome</keyword>
<accession>A0A1E3PDH4</accession>
<feature type="region of interest" description="Disordered" evidence="1">
    <location>
        <begin position="304"/>
        <end position="334"/>
    </location>
</feature>
<dbReference type="InterPro" id="IPR029071">
    <property type="entry name" value="Ubiquitin-like_domsf"/>
</dbReference>
<dbReference type="InterPro" id="IPR013536">
    <property type="entry name" value="WLM_dom"/>
</dbReference>
<dbReference type="EMBL" id="KV454415">
    <property type="protein sequence ID" value="ODQ63428.1"/>
    <property type="molecule type" value="Genomic_DNA"/>
</dbReference>
<feature type="compositionally biased region" description="Polar residues" evidence="1">
    <location>
        <begin position="305"/>
        <end position="316"/>
    </location>
</feature>
<feature type="domain" description="WLM" evidence="2">
    <location>
        <begin position="131"/>
        <end position="333"/>
    </location>
</feature>
<dbReference type="PANTHER" id="PTHR47795:SF1">
    <property type="entry name" value="DNA-DEPENDENT METALLOPROTEASE WSS1 HOMOLOG 2"/>
    <property type="match status" value="1"/>
</dbReference>
<name>A0A1E3PDH4_9ASCO</name>
<dbReference type="Pfam" id="PF08325">
    <property type="entry name" value="WLM"/>
    <property type="match status" value="1"/>
</dbReference>
<organism evidence="3 4">
    <name type="scientific">Nadsonia fulvescens var. elongata DSM 6958</name>
    <dbReference type="NCBI Taxonomy" id="857566"/>
    <lineage>
        <taxon>Eukaryota</taxon>
        <taxon>Fungi</taxon>
        <taxon>Dikarya</taxon>
        <taxon>Ascomycota</taxon>
        <taxon>Saccharomycotina</taxon>
        <taxon>Dipodascomycetes</taxon>
        <taxon>Dipodascales</taxon>
        <taxon>Dipodascales incertae sedis</taxon>
        <taxon>Nadsonia</taxon>
    </lineage>
</organism>
<dbReference type="Proteomes" id="UP000095009">
    <property type="component" value="Unassembled WGS sequence"/>
</dbReference>
<evidence type="ECO:0000259" key="2">
    <source>
        <dbReference type="PROSITE" id="PS51397"/>
    </source>
</evidence>
<protein>
    <submittedName>
        <fullName evidence="3">WLM-domain-containing protein</fullName>
    </submittedName>
</protein>
<feature type="compositionally biased region" description="Basic and acidic residues" evidence="1">
    <location>
        <begin position="318"/>
        <end position="334"/>
    </location>
</feature>
<proteinExistence type="predicted"/>
<dbReference type="AlphaFoldDB" id="A0A1E3PDH4"/>
<dbReference type="Gene3D" id="3.10.20.90">
    <property type="entry name" value="Phosphatidylinositol 3-kinase Catalytic Subunit, Chain A, domain 1"/>
    <property type="match status" value="1"/>
</dbReference>
<sequence length="334" mass="37225">MILTITFQGKPLEFSFNDDSKTTLATLRSNLAELTGVPKENQKLIIPKKGLVKYSEESETNELASIFENAASRSRVLLLGPAQVEVAQIAKQEKLHSEQLQKLKARSIRNASIIRNSKPNVLKTNRPINTLDSADTQYVFHGLKVLPCPGFQKAQELLERLASDPAVLHIMKKHKFSVGILTELDPVTNTTHNGKRLGFNINMGQEISLRLRTDSNDGWRQYSGIRKVLCHELTHNVYSDHDRNFWDLCKTLERECDAADPMLSGKTLVDDSLTLAGRNAYDIDDEEDGFYDESGLIGGEFVLGGQSSVGPSSIESPDSLRDAMRKAAESRLQK</sequence>
<evidence type="ECO:0000313" key="4">
    <source>
        <dbReference type="Proteomes" id="UP000095009"/>
    </source>
</evidence>
<dbReference type="PROSITE" id="PS51397">
    <property type="entry name" value="WLM"/>
    <property type="match status" value="1"/>
</dbReference>
<evidence type="ECO:0000256" key="1">
    <source>
        <dbReference type="SAM" id="MobiDB-lite"/>
    </source>
</evidence>
<dbReference type="OrthoDB" id="49605at2759"/>
<dbReference type="GO" id="GO:0070628">
    <property type="term" value="F:proteasome binding"/>
    <property type="evidence" value="ECO:0007669"/>
    <property type="project" value="TreeGrafter"/>
</dbReference>
<evidence type="ECO:0000313" key="3">
    <source>
        <dbReference type="EMBL" id="ODQ63428.1"/>
    </source>
</evidence>
<reference evidence="3 4" key="1">
    <citation type="journal article" date="2016" name="Proc. Natl. Acad. Sci. U.S.A.">
        <title>Comparative genomics of biotechnologically important yeasts.</title>
        <authorList>
            <person name="Riley R."/>
            <person name="Haridas S."/>
            <person name="Wolfe K.H."/>
            <person name="Lopes M.R."/>
            <person name="Hittinger C.T."/>
            <person name="Goeker M."/>
            <person name="Salamov A.A."/>
            <person name="Wisecaver J.H."/>
            <person name="Long T.M."/>
            <person name="Calvey C.H."/>
            <person name="Aerts A.L."/>
            <person name="Barry K.W."/>
            <person name="Choi C."/>
            <person name="Clum A."/>
            <person name="Coughlan A.Y."/>
            <person name="Deshpande S."/>
            <person name="Douglass A.P."/>
            <person name="Hanson S.J."/>
            <person name="Klenk H.-P."/>
            <person name="LaButti K.M."/>
            <person name="Lapidus A."/>
            <person name="Lindquist E.A."/>
            <person name="Lipzen A.M."/>
            <person name="Meier-Kolthoff J.P."/>
            <person name="Ohm R.A."/>
            <person name="Otillar R.P."/>
            <person name="Pangilinan J.L."/>
            <person name="Peng Y."/>
            <person name="Rokas A."/>
            <person name="Rosa C.A."/>
            <person name="Scheuner C."/>
            <person name="Sibirny A.A."/>
            <person name="Slot J.C."/>
            <person name="Stielow J.B."/>
            <person name="Sun H."/>
            <person name="Kurtzman C.P."/>
            <person name="Blackwell M."/>
            <person name="Grigoriev I.V."/>
            <person name="Jeffries T.W."/>
        </authorList>
    </citation>
    <scope>NUCLEOTIDE SEQUENCE [LARGE SCALE GENOMIC DNA]</scope>
    <source>
        <strain evidence="3 4">DSM 6958</strain>
    </source>
</reference>